<evidence type="ECO:0000259" key="11">
    <source>
        <dbReference type="PROSITE" id="PS50893"/>
    </source>
</evidence>
<dbReference type="OrthoDB" id="6500128at2759"/>
<dbReference type="GO" id="GO:0015421">
    <property type="term" value="F:ABC-type oligopeptide transporter activity"/>
    <property type="evidence" value="ECO:0007669"/>
    <property type="project" value="TreeGrafter"/>
</dbReference>
<keyword evidence="5" id="KW-0677">Repeat</keyword>
<comment type="similarity">
    <text evidence="2">Belongs to the ABC transporter superfamily. ABCB family. Multidrug resistance exporter (TC 3.A.1.201) subfamily.</text>
</comment>
<dbReference type="GeneID" id="28994201"/>
<evidence type="ECO:0000256" key="9">
    <source>
        <dbReference type="ARBA" id="ARBA00023136"/>
    </source>
</evidence>
<keyword evidence="7" id="KW-0067">ATP-binding</keyword>
<evidence type="ECO:0000256" key="5">
    <source>
        <dbReference type="ARBA" id="ARBA00022737"/>
    </source>
</evidence>
<dbReference type="InterPro" id="IPR017871">
    <property type="entry name" value="ABC_transporter-like_CS"/>
</dbReference>
<dbReference type="GO" id="GO:0009636">
    <property type="term" value="P:response to toxic substance"/>
    <property type="evidence" value="ECO:0007669"/>
    <property type="project" value="UniProtKB-ARBA"/>
</dbReference>
<dbReference type="CDD" id="cd03249">
    <property type="entry name" value="ABC_MTABC3_MDL1_MDL2"/>
    <property type="match status" value="2"/>
</dbReference>
<dbReference type="PANTHER" id="PTHR43394:SF27">
    <property type="entry name" value="ATP-DEPENDENT TRANSLOCASE ABCB1-LIKE"/>
    <property type="match status" value="1"/>
</dbReference>
<feature type="transmembrane region" description="Helical" evidence="10">
    <location>
        <begin position="38"/>
        <end position="61"/>
    </location>
</feature>
<keyword evidence="6" id="KW-0547">Nucleotide-binding</keyword>
<sequence length="1224" mass="134442">MLGAVQPLSIAVLGAFLKKLQVAAENNENILDATVGQILIFAYLGAFITFAAYTANTLWVISGENQARRIRQLYVHAIIRQDMAWFDKAGEGSLNTRLTVDTQMIQEGISEKFGLYVTSIAQCFVGFCASFAIGWRLAIVMLAPMPLIVGVSIISGSLTTKYTLKTQNSYAEAGSIAEQVFSGVRTVYSYSLQGRFSDLYNLKLDKAMQTGIKRGFVSSIGLGSSMFILFATYSLSFWYGAKLVFDGVIGAAFVLMVFFCMIMGAMSITQIPPSLAVISAARGAAFKIFMTIERVPDIDSDSTEGSKPHKVIGNLEFRNVQFTYPTRPDVPILKSLNLKIRSGQTVAFVGPSGSGKSTSIQLIQRFYDPLGGQVFLDGQDLKSYNVAWLRSQIGVVSQEPVLFNMSIFQNLLMGYSREVPKEEVIDACKQANCHSFISELPQGYNTLVGEHGGMLSGGQKQRIAIARAIIKNPSILLLDEATSALDTQSERLVQKALDAASANRTTIIIAHRLSTICNADLIVVMQHGDLIEQGTHNQLLSLGGVYSELVAKQQIETSRAEDAVEDDDKDDIIVHSNISELNNEYHSNKDIDVQFKRSQSMRLSKFNTATSVDAFEMKRLKEKGIKEASKQQSAPVSRVIRMMRPEWHLMAAGVCGSAIAGAVFPCFALVFSFTISAITFHGKEASSPFQGTNLYSFIFLVIGIAAFFGFAAQTFFFELSGERFTKRFRGEIFQTLMRQDIGFYDSPDNSLGTLTSKLAIDAKNVNEMVTKSWGDITQIITTGITGFAIAFSQSWLLTLVVLCITPFIMGSTAYEARINRGFEDKSKKANEQSGEVAGEAIKEIRTVVALNKQAYFEDKYYKATEYPHTLARRKAWTSSIGFGLQQGIVLFTYAVAFYTGIRLMSEGKIDFTNMFGTTMTIITTAQVIGRASVFTSIFAKAKYSAIAAFEIIDRVPSIDPELEGIEPHSSQISGDIAFENITFRYPARPDISIFNGDFNFTGKAGHTIALVGPSGCGKSTTIGMLQRWYDPISGTVRLDESNVNKYSVGNLRSHMALVGQEPVLFDMTIGENIRFGVDSNKSVTQDMVEDACRAANIHKFIISLPLGYDTRVGDKGSQLSGGQKQRISIARALIRKPRVLLLDEATSALDSESEKLVQTAIDNILEEGGRTTITIAHRLSTIQRADLICVIKGGRVVEQGTHWELLKLNGVYNSLVRQQSLNAN</sequence>
<gene>
    <name evidence="13" type="ORF">PHYBLDRAFT_154082</name>
</gene>
<proteinExistence type="inferred from homology"/>
<dbReference type="GO" id="GO:0090374">
    <property type="term" value="P:oligopeptide export from mitochondrion"/>
    <property type="evidence" value="ECO:0007669"/>
    <property type="project" value="TreeGrafter"/>
</dbReference>
<dbReference type="CDD" id="cd18578">
    <property type="entry name" value="ABC_6TM_Pgp_ABCB1_D2_like"/>
    <property type="match status" value="1"/>
</dbReference>
<dbReference type="Gene3D" id="3.40.50.300">
    <property type="entry name" value="P-loop containing nucleotide triphosphate hydrolases"/>
    <property type="match status" value="2"/>
</dbReference>
<feature type="domain" description="ABC transmembrane type-1" evidence="12">
    <location>
        <begin position="1"/>
        <end position="280"/>
    </location>
</feature>
<dbReference type="PANTHER" id="PTHR43394">
    <property type="entry name" value="ATP-DEPENDENT PERMEASE MDL1, MITOCHONDRIAL"/>
    <property type="match status" value="1"/>
</dbReference>
<dbReference type="GO" id="GO:0005743">
    <property type="term" value="C:mitochondrial inner membrane"/>
    <property type="evidence" value="ECO:0007669"/>
    <property type="project" value="TreeGrafter"/>
</dbReference>
<dbReference type="FunFam" id="3.40.50.300:FF:000205">
    <property type="entry name" value="ABC transporter B family member 4"/>
    <property type="match status" value="1"/>
</dbReference>
<dbReference type="SMART" id="SM00382">
    <property type="entry name" value="AAA"/>
    <property type="match status" value="2"/>
</dbReference>
<dbReference type="GO" id="GO:0005524">
    <property type="term" value="F:ATP binding"/>
    <property type="evidence" value="ECO:0007669"/>
    <property type="project" value="UniProtKB-KW"/>
</dbReference>
<dbReference type="AlphaFoldDB" id="A0A163EKU5"/>
<dbReference type="InterPro" id="IPR027417">
    <property type="entry name" value="P-loop_NTPase"/>
</dbReference>
<dbReference type="STRING" id="763407.A0A163EKU5"/>
<evidence type="ECO:0000256" key="3">
    <source>
        <dbReference type="ARBA" id="ARBA00022448"/>
    </source>
</evidence>
<comment type="subcellular location">
    <subcellularLocation>
        <location evidence="1">Membrane</location>
        <topology evidence="1">Multi-pass membrane protein</topology>
    </subcellularLocation>
</comment>
<dbReference type="VEuPathDB" id="FungiDB:PHYBLDRAFT_154082"/>
<dbReference type="InterPro" id="IPR003593">
    <property type="entry name" value="AAA+_ATPase"/>
</dbReference>
<evidence type="ECO:0000313" key="13">
    <source>
        <dbReference type="EMBL" id="OAD79170.1"/>
    </source>
</evidence>
<evidence type="ECO:0000313" key="14">
    <source>
        <dbReference type="Proteomes" id="UP000077315"/>
    </source>
</evidence>
<feature type="transmembrane region" description="Helical" evidence="10">
    <location>
        <begin position="647"/>
        <end position="674"/>
    </location>
</feature>
<feature type="transmembrane region" description="Helical" evidence="10">
    <location>
        <begin position="795"/>
        <end position="814"/>
    </location>
</feature>
<dbReference type="Pfam" id="PF00005">
    <property type="entry name" value="ABC_tran"/>
    <property type="match status" value="2"/>
</dbReference>
<dbReference type="SUPFAM" id="SSF90123">
    <property type="entry name" value="ABC transporter transmembrane region"/>
    <property type="match status" value="2"/>
</dbReference>
<feature type="transmembrane region" description="Helical" evidence="10">
    <location>
        <begin position="247"/>
        <end position="268"/>
    </location>
</feature>
<reference evidence="14" key="1">
    <citation type="submission" date="2015-06" db="EMBL/GenBank/DDBJ databases">
        <title>Expansion of signal transduction pathways in fungi by whole-genome duplication.</title>
        <authorList>
            <consortium name="DOE Joint Genome Institute"/>
            <person name="Corrochano L.M."/>
            <person name="Kuo A."/>
            <person name="Marcet-Houben M."/>
            <person name="Polaino S."/>
            <person name="Salamov A."/>
            <person name="Villalobos J.M."/>
            <person name="Alvarez M.I."/>
            <person name="Avalos J."/>
            <person name="Benito E.P."/>
            <person name="Benoit I."/>
            <person name="Burger G."/>
            <person name="Camino L.P."/>
            <person name="Canovas D."/>
            <person name="Cerda-Olmedo E."/>
            <person name="Cheng J.-F."/>
            <person name="Dominguez A."/>
            <person name="Elias M."/>
            <person name="Eslava A.P."/>
            <person name="Glaser F."/>
            <person name="Grimwood J."/>
            <person name="Gutierrez G."/>
            <person name="Heitman J."/>
            <person name="Henrissat B."/>
            <person name="Iturriaga E.A."/>
            <person name="Lang B.F."/>
            <person name="Lavin J.L."/>
            <person name="Lee S."/>
            <person name="Li W."/>
            <person name="Lindquist E."/>
            <person name="Lopez-Garcia S."/>
            <person name="Luque E.M."/>
            <person name="Marcos A.T."/>
            <person name="Martin J."/>
            <person name="McCluskey K."/>
            <person name="Medina H.R."/>
            <person name="Miralles-Duran A."/>
            <person name="Miyazaki A."/>
            <person name="Munoz-Torres E."/>
            <person name="Oguiza J.A."/>
            <person name="Ohm R."/>
            <person name="Olmedo M."/>
            <person name="Orejas M."/>
            <person name="Ortiz-Castellanos L."/>
            <person name="Pisabarro A.G."/>
            <person name="Rodriguez-Romero J."/>
            <person name="Ruiz-Herrera J."/>
            <person name="Ruiz-Vazquez R."/>
            <person name="Sanz C."/>
            <person name="Schackwitz W."/>
            <person name="Schmutz J."/>
            <person name="Shahriari M."/>
            <person name="Shelest E."/>
            <person name="Silva-Franco F."/>
            <person name="Soanes D."/>
            <person name="Syed K."/>
            <person name="Tagua V.G."/>
            <person name="Talbot N.J."/>
            <person name="Thon M."/>
            <person name="De vries R.P."/>
            <person name="Wiebenga A."/>
            <person name="Yadav J.S."/>
            <person name="Braun E.L."/>
            <person name="Baker S."/>
            <person name="Garre V."/>
            <person name="Horwitz B."/>
            <person name="Torres-Martinez S."/>
            <person name="Idnurm A."/>
            <person name="Herrera-Estrella A."/>
            <person name="Gabaldon T."/>
            <person name="Grigoriev I.V."/>
        </authorList>
    </citation>
    <scope>NUCLEOTIDE SEQUENCE [LARGE SCALE GENOMIC DNA]</scope>
    <source>
        <strain evidence="14">NRRL 1555(-)</strain>
    </source>
</reference>
<evidence type="ECO:0000256" key="10">
    <source>
        <dbReference type="SAM" id="Phobius"/>
    </source>
</evidence>
<evidence type="ECO:0000256" key="8">
    <source>
        <dbReference type="ARBA" id="ARBA00022989"/>
    </source>
</evidence>
<keyword evidence="14" id="KW-1185">Reference proteome</keyword>
<dbReference type="Gene3D" id="1.20.1560.10">
    <property type="entry name" value="ABC transporter type 1, transmembrane domain"/>
    <property type="match status" value="2"/>
</dbReference>
<dbReference type="GO" id="GO:0016887">
    <property type="term" value="F:ATP hydrolysis activity"/>
    <property type="evidence" value="ECO:0007669"/>
    <property type="project" value="InterPro"/>
</dbReference>
<dbReference type="Proteomes" id="UP000077315">
    <property type="component" value="Unassembled WGS sequence"/>
</dbReference>
<feature type="domain" description="ABC transporter" evidence="11">
    <location>
        <begin position="315"/>
        <end position="552"/>
    </location>
</feature>
<feature type="domain" description="ABC transporter" evidence="11">
    <location>
        <begin position="976"/>
        <end position="1218"/>
    </location>
</feature>
<dbReference type="PROSITE" id="PS00211">
    <property type="entry name" value="ABC_TRANSPORTER_1"/>
    <property type="match status" value="2"/>
</dbReference>
<keyword evidence="8 10" id="KW-1133">Transmembrane helix</keyword>
<dbReference type="InterPro" id="IPR011527">
    <property type="entry name" value="ABC1_TM_dom"/>
</dbReference>
<feature type="transmembrane region" description="Helical" evidence="10">
    <location>
        <begin position="216"/>
        <end position="241"/>
    </location>
</feature>
<dbReference type="RefSeq" id="XP_018297210.1">
    <property type="nucleotide sequence ID" value="XM_018433295.1"/>
</dbReference>
<dbReference type="FunCoup" id="A0A163EKU5">
    <property type="interactions" value="22"/>
</dbReference>
<dbReference type="InterPro" id="IPR036640">
    <property type="entry name" value="ABC1_TM_sf"/>
</dbReference>
<evidence type="ECO:0000256" key="4">
    <source>
        <dbReference type="ARBA" id="ARBA00022692"/>
    </source>
</evidence>
<protein>
    <submittedName>
        <fullName evidence="13">Uncharacterized protein</fullName>
    </submittedName>
</protein>
<dbReference type="CDD" id="cd18577">
    <property type="entry name" value="ABC_6TM_Pgp_ABCB1_D1_like"/>
    <property type="match status" value="1"/>
</dbReference>
<feature type="transmembrane region" description="Helical" evidence="10">
    <location>
        <begin position="139"/>
        <end position="158"/>
    </location>
</feature>
<dbReference type="Pfam" id="PF00664">
    <property type="entry name" value="ABC_membrane"/>
    <property type="match status" value="2"/>
</dbReference>
<keyword evidence="4 10" id="KW-0812">Transmembrane</keyword>
<keyword evidence="3" id="KW-0813">Transport</keyword>
<feature type="transmembrane region" description="Helical" evidence="10">
    <location>
        <begin position="113"/>
        <end position="133"/>
    </location>
</feature>
<evidence type="ECO:0000256" key="1">
    <source>
        <dbReference type="ARBA" id="ARBA00004141"/>
    </source>
</evidence>
<dbReference type="SUPFAM" id="SSF52540">
    <property type="entry name" value="P-loop containing nucleoside triphosphate hydrolases"/>
    <property type="match status" value="2"/>
</dbReference>
<dbReference type="InParanoid" id="A0A163EKU5"/>
<organism evidence="13 14">
    <name type="scientific">Phycomyces blakesleeanus (strain ATCC 8743b / DSM 1359 / FGSC 10004 / NBRC 33097 / NRRL 1555)</name>
    <dbReference type="NCBI Taxonomy" id="763407"/>
    <lineage>
        <taxon>Eukaryota</taxon>
        <taxon>Fungi</taxon>
        <taxon>Fungi incertae sedis</taxon>
        <taxon>Mucoromycota</taxon>
        <taxon>Mucoromycotina</taxon>
        <taxon>Mucoromycetes</taxon>
        <taxon>Mucorales</taxon>
        <taxon>Phycomycetaceae</taxon>
        <taxon>Phycomyces</taxon>
    </lineage>
</organism>
<dbReference type="PROSITE" id="PS50893">
    <property type="entry name" value="ABC_TRANSPORTER_2"/>
    <property type="match status" value="2"/>
</dbReference>
<evidence type="ECO:0000256" key="7">
    <source>
        <dbReference type="ARBA" id="ARBA00022840"/>
    </source>
</evidence>
<dbReference type="FunFam" id="3.40.50.300:FF:001370">
    <property type="entry name" value="p-GlycoProtein related"/>
    <property type="match status" value="1"/>
</dbReference>
<feature type="domain" description="ABC transmembrane type-1" evidence="12">
    <location>
        <begin position="651"/>
        <end position="940"/>
    </location>
</feature>
<evidence type="ECO:0000259" key="12">
    <source>
        <dbReference type="PROSITE" id="PS50929"/>
    </source>
</evidence>
<dbReference type="PROSITE" id="PS50929">
    <property type="entry name" value="ABC_TM1F"/>
    <property type="match status" value="2"/>
</dbReference>
<evidence type="ECO:0000256" key="6">
    <source>
        <dbReference type="ARBA" id="ARBA00022741"/>
    </source>
</evidence>
<dbReference type="EMBL" id="KV440972">
    <property type="protein sequence ID" value="OAD79170.1"/>
    <property type="molecule type" value="Genomic_DNA"/>
</dbReference>
<feature type="transmembrane region" description="Helical" evidence="10">
    <location>
        <begin position="694"/>
        <end position="717"/>
    </location>
</feature>
<evidence type="ECO:0000256" key="2">
    <source>
        <dbReference type="ARBA" id="ARBA00007577"/>
    </source>
</evidence>
<keyword evidence="9 10" id="KW-0472">Membrane</keyword>
<name>A0A163EKU5_PHYB8</name>
<dbReference type="InterPro" id="IPR003439">
    <property type="entry name" value="ABC_transporter-like_ATP-bd"/>
</dbReference>
<accession>A0A163EKU5</accession>
<dbReference type="InterPro" id="IPR039421">
    <property type="entry name" value="Type_1_exporter"/>
</dbReference>